<comment type="caution">
    <text evidence="2">The sequence shown here is derived from an EMBL/GenBank/DDBJ whole genome shotgun (WGS) entry which is preliminary data.</text>
</comment>
<gene>
    <name evidence="2" type="ORF">PbB2_03077</name>
</gene>
<dbReference type="SUPFAM" id="SSF54909">
    <property type="entry name" value="Dimeric alpha+beta barrel"/>
    <property type="match status" value="1"/>
</dbReference>
<dbReference type="AlphaFoldDB" id="A0A2P2EEA1"/>
<protein>
    <recommendedName>
        <fullName evidence="1">DUF1330 domain-containing protein</fullName>
    </recommendedName>
</protein>
<dbReference type="Pfam" id="PF07045">
    <property type="entry name" value="DUF1330"/>
    <property type="match status" value="1"/>
</dbReference>
<name>A0A2P2EEA1_9PROT</name>
<dbReference type="InterPro" id="IPR011008">
    <property type="entry name" value="Dimeric_a/b-barrel"/>
</dbReference>
<dbReference type="EMBL" id="BFBR01000013">
    <property type="protein sequence ID" value="GBF59381.1"/>
    <property type="molecule type" value="Genomic_DNA"/>
</dbReference>
<feature type="domain" description="DUF1330" evidence="1">
    <location>
        <begin position="52"/>
        <end position="126"/>
    </location>
</feature>
<evidence type="ECO:0000313" key="3">
    <source>
        <dbReference type="Proteomes" id="UP000245086"/>
    </source>
</evidence>
<organism evidence="2 3">
    <name type="scientific">Candidatus Phycosocius bacilliformis</name>
    <dbReference type="NCBI Taxonomy" id="1445552"/>
    <lineage>
        <taxon>Bacteria</taxon>
        <taxon>Pseudomonadati</taxon>
        <taxon>Pseudomonadota</taxon>
        <taxon>Alphaproteobacteria</taxon>
        <taxon>Caulobacterales</taxon>
        <taxon>Caulobacterales incertae sedis</taxon>
        <taxon>Candidatus Phycosocius</taxon>
    </lineage>
</organism>
<reference evidence="2 3" key="1">
    <citation type="journal article" date="2018" name="Genome Announc.">
        <title>Draft Genome Sequence of "Candidatus Phycosocius bacilliformis," an Alphaproteobacterial Ectosymbiont of the Hydrocarbon-Producing Green Alga Botryococcus braunii.</title>
        <authorList>
            <person name="Tanabe Y."/>
            <person name="Yamaguchi H."/>
            <person name="Watanabe M.M."/>
        </authorList>
    </citation>
    <scope>NUCLEOTIDE SEQUENCE [LARGE SCALE GENOMIC DNA]</scope>
    <source>
        <strain evidence="2 3">BOTRYCO-2</strain>
    </source>
</reference>
<dbReference type="PANTHER" id="PTHR40257">
    <property type="match status" value="1"/>
</dbReference>
<accession>A0A2P2EEA1</accession>
<sequence length="144" mass="16315">MQEAYVDPTRAAFDLFKALPRDEPIWMLNQVRYRPLALYPEGHPDAGLGRTGEEAYREYGRTSDPIFSRLGGKIIWRGKMQLMLTGPETENWDTIFIAHYPSASAFLAMVTDADYREAVKHRQAAVLTSRLVRCQQMDASGGFA</sequence>
<dbReference type="PANTHER" id="PTHR40257:SF1">
    <property type="entry name" value="DUF1330 DOMAIN-CONTAINING PROTEIN"/>
    <property type="match status" value="1"/>
</dbReference>
<evidence type="ECO:0000259" key="1">
    <source>
        <dbReference type="Pfam" id="PF07045"/>
    </source>
</evidence>
<dbReference type="RefSeq" id="WP_108986267.1">
    <property type="nucleotide sequence ID" value="NZ_BFBR01000013.1"/>
</dbReference>
<dbReference type="Gene3D" id="3.30.70.100">
    <property type="match status" value="1"/>
</dbReference>
<dbReference type="OrthoDB" id="8909581at2"/>
<proteinExistence type="predicted"/>
<evidence type="ECO:0000313" key="2">
    <source>
        <dbReference type="EMBL" id="GBF59381.1"/>
    </source>
</evidence>
<dbReference type="Proteomes" id="UP000245086">
    <property type="component" value="Unassembled WGS sequence"/>
</dbReference>
<dbReference type="InterPro" id="IPR010753">
    <property type="entry name" value="DUF1330"/>
</dbReference>
<keyword evidence="3" id="KW-1185">Reference proteome</keyword>